<keyword evidence="3" id="KW-1185">Reference proteome</keyword>
<reference evidence="2 3" key="1">
    <citation type="journal article" date="2021" name="Microbiol. Spectr.">
        <title>A Single Bacterium Capable of Oxidation and Reduction of Iron at Circumneutral pH.</title>
        <authorList>
            <person name="Kato S."/>
            <person name="Ohkuma M."/>
        </authorList>
    </citation>
    <scope>NUCLEOTIDE SEQUENCE [LARGE SCALE GENOMIC DNA]</scope>
    <source>
        <strain evidence="2 3">MIZ03</strain>
    </source>
</reference>
<dbReference type="Pfam" id="PF01738">
    <property type="entry name" value="DLH"/>
    <property type="match status" value="1"/>
</dbReference>
<feature type="domain" description="Dienelactone hydrolase" evidence="1">
    <location>
        <begin position="17"/>
        <end position="226"/>
    </location>
</feature>
<evidence type="ECO:0000259" key="1">
    <source>
        <dbReference type="Pfam" id="PF01738"/>
    </source>
</evidence>
<organism evidence="2 3">
    <name type="scientific">Rhodoferax lithotrophicus</name>
    <dbReference type="NCBI Taxonomy" id="2798804"/>
    <lineage>
        <taxon>Bacteria</taxon>
        <taxon>Pseudomonadati</taxon>
        <taxon>Pseudomonadota</taxon>
        <taxon>Betaproteobacteria</taxon>
        <taxon>Burkholderiales</taxon>
        <taxon>Comamonadaceae</taxon>
        <taxon>Rhodoferax</taxon>
    </lineage>
</organism>
<dbReference type="PANTHER" id="PTHR46623">
    <property type="entry name" value="CARBOXYMETHYLENEBUTENOLIDASE-RELATED"/>
    <property type="match status" value="1"/>
</dbReference>
<name>A0ABN6DF83_9BURK</name>
<protein>
    <submittedName>
        <fullName evidence="2">Carboxymethylenebutenolidase</fullName>
    </submittedName>
</protein>
<dbReference type="PANTHER" id="PTHR46623:SF6">
    <property type="entry name" value="ALPHA_BETA-HYDROLASES SUPERFAMILY PROTEIN"/>
    <property type="match status" value="1"/>
</dbReference>
<dbReference type="SUPFAM" id="SSF53474">
    <property type="entry name" value="alpha/beta-Hydrolases"/>
    <property type="match status" value="1"/>
</dbReference>
<evidence type="ECO:0000313" key="2">
    <source>
        <dbReference type="EMBL" id="BCO29481.1"/>
    </source>
</evidence>
<dbReference type="EMBL" id="AP024238">
    <property type="protein sequence ID" value="BCO29481.1"/>
    <property type="molecule type" value="Genomic_DNA"/>
</dbReference>
<accession>A0ABN6DF83</accession>
<gene>
    <name evidence="2" type="ORF">MIZ03_4404</name>
</gene>
<sequence>MNNGFIHLTAADGFSVPAYVAYPQGPARGGVVVLQEIFGLNAHIRATADAYAAQGYLAVAPATFHRVQADVDMAYTPEDIAAGVKLKAAVEGLPAPGVMPDIAAAIAYAAQAGKVGLVGYCWGGLLAWRAACQLPGVSAAVPYYGGGMTTPVEVARQPQCPVMCHFGEFDHAIPVETARAFAQAHPEVTVHLYPASHGFNCDHRAAYDAAAAALAKERTLVFLAQHVSS</sequence>
<dbReference type="InterPro" id="IPR029058">
    <property type="entry name" value="AB_hydrolase_fold"/>
</dbReference>
<dbReference type="RefSeq" id="WP_223905543.1">
    <property type="nucleotide sequence ID" value="NZ_AP024238.1"/>
</dbReference>
<dbReference type="InterPro" id="IPR002925">
    <property type="entry name" value="Dienelactn_hydro"/>
</dbReference>
<proteinExistence type="predicted"/>
<dbReference type="Gene3D" id="3.40.50.1820">
    <property type="entry name" value="alpha/beta hydrolase"/>
    <property type="match status" value="1"/>
</dbReference>
<dbReference type="InterPro" id="IPR051049">
    <property type="entry name" value="Dienelactone_hydrolase-like"/>
</dbReference>
<dbReference type="Proteomes" id="UP000824366">
    <property type="component" value="Chromosome"/>
</dbReference>
<evidence type="ECO:0000313" key="3">
    <source>
        <dbReference type="Proteomes" id="UP000824366"/>
    </source>
</evidence>